<dbReference type="InterPro" id="IPR022775">
    <property type="entry name" value="AP_mu_sigma_su"/>
</dbReference>
<reference evidence="7" key="2">
    <citation type="submission" date="2022-01" db="EMBL/GenBank/DDBJ databases">
        <authorList>
            <person name="Hirooka S."/>
            <person name="Miyagishima S.Y."/>
        </authorList>
    </citation>
    <scope>NUCLEOTIDE SEQUENCE</scope>
    <source>
        <strain evidence="7">NBRC 102759</strain>
    </source>
</reference>
<dbReference type="AlphaFoldDB" id="A0A9C7PUF6"/>
<dbReference type="OrthoDB" id="371463at2759"/>
<evidence type="ECO:0000256" key="4">
    <source>
        <dbReference type="ARBA" id="ARBA00022927"/>
    </source>
</evidence>
<keyword evidence="4" id="KW-0653">Protein transport</keyword>
<evidence type="ECO:0000256" key="1">
    <source>
        <dbReference type="ARBA" id="ARBA00004308"/>
    </source>
</evidence>
<dbReference type="SUPFAM" id="SSF64356">
    <property type="entry name" value="SNARE-like"/>
    <property type="match status" value="1"/>
</dbReference>
<evidence type="ECO:0000256" key="2">
    <source>
        <dbReference type="ARBA" id="ARBA00006972"/>
    </source>
</evidence>
<name>A0A9C7PUF6_9RHOD</name>
<dbReference type="InterPro" id="IPR016635">
    <property type="entry name" value="AP_complex_ssu"/>
</dbReference>
<keyword evidence="3" id="KW-0813">Transport</keyword>
<keyword evidence="5" id="KW-0472">Membrane</keyword>
<feature type="domain" description="AP complex mu/sigma subunit" evidence="6">
    <location>
        <begin position="207"/>
        <end position="323"/>
    </location>
</feature>
<protein>
    <recommendedName>
        <fullName evidence="6">AP complex mu/sigma subunit domain-containing protein</fullName>
    </recommendedName>
</protein>
<accession>A0A9C7PUF6</accession>
<dbReference type="Pfam" id="PF01217">
    <property type="entry name" value="Clat_adaptor_s"/>
    <property type="match status" value="1"/>
</dbReference>
<evidence type="ECO:0000256" key="5">
    <source>
        <dbReference type="ARBA" id="ARBA00023136"/>
    </source>
</evidence>
<evidence type="ECO:0000259" key="6">
    <source>
        <dbReference type="Pfam" id="PF01217"/>
    </source>
</evidence>
<proteinExistence type="inferred from homology"/>
<comment type="subcellular location">
    <subcellularLocation>
        <location evidence="1">Endomembrane system</location>
    </subcellularLocation>
</comment>
<reference evidence="7" key="1">
    <citation type="journal article" date="2022" name="Proc. Natl. Acad. Sci. U.S.A.">
        <title>Life cycle and functional genomics of the unicellular red alga Galdieria for elucidating algal and plant evolution and industrial use.</title>
        <authorList>
            <person name="Hirooka S."/>
            <person name="Itabashi T."/>
            <person name="Ichinose T.M."/>
            <person name="Onuma R."/>
            <person name="Fujiwara T."/>
            <person name="Yamashita S."/>
            <person name="Jong L.W."/>
            <person name="Tomita R."/>
            <person name="Iwane A.H."/>
            <person name="Miyagishima S.Y."/>
        </authorList>
    </citation>
    <scope>NUCLEOTIDE SEQUENCE</scope>
    <source>
        <strain evidence="7">NBRC 102759</strain>
    </source>
</reference>
<evidence type="ECO:0000313" key="7">
    <source>
        <dbReference type="EMBL" id="GJQ09822.1"/>
    </source>
</evidence>
<evidence type="ECO:0000313" key="8">
    <source>
        <dbReference type="Proteomes" id="UP001061958"/>
    </source>
</evidence>
<dbReference type="EMBL" id="BQMJ01000011">
    <property type="protein sequence ID" value="GJQ09822.1"/>
    <property type="molecule type" value="Genomic_DNA"/>
</dbReference>
<evidence type="ECO:0000256" key="3">
    <source>
        <dbReference type="ARBA" id="ARBA00022448"/>
    </source>
</evidence>
<dbReference type="PANTHER" id="PTHR11753">
    <property type="entry name" value="ADAPTOR COMPLEXES SMALL SUBUNIT FAMILY"/>
    <property type="match status" value="1"/>
</dbReference>
<dbReference type="Proteomes" id="UP001061958">
    <property type="component" value="Unassembled WGS sequence"/>
</dbReference>
<keyword evidence="8" id="KW-1185">Reference proteome</keyword>
<dbReference type="Gene3D" id="3.30.450.60">
    <property type="match status" value="1"/>
</dbReference>
<sequence length="325" mass="37654">MIHFLLALNIRGQVRLCRFYCSFESEHDNEVSTKQGARGRIPKPVFRKEGTIDKSTAFNPLLVRLASSGRGEITKSNSTSDFERKRGVERAKSWNLSHSSSGSALIDWTEDVSETLSHSVPNSEVVTKEEDRKTLAQDNVDLIGLSELDQEQGNFSRPSRSFINRVDNNQTKKDYKERERTTKESLKNRFISYRLFTNVEDGSSLSPAKKAFIDRIYAQVVSQDYQNSPNFMNFQKYKIVFRRYANLYFIVGVDMDDDEFAMLEWIHLWLEVLDEYFGDATELDLMYNFYKCYLILDEMICGGNIVETSKDIILTRLAQLEKLEK</sequence>
<dbReference type="GO" id="GO:0012505">
    <property type="term" value="C:endomembrane system"/>
    <property type="evidence" value="ECO:0007669"/>
    <property type="project" value="UniProtKB-SubCell"/>
</dbReference>
<gene>
    <name evidence="7" type="ORF">GpartN1_g1613.t1</name>
</gene>
<comment type="caution">
    <text evidence="7">The sequence shown here is derived from an EMBL/GenBank/DDBJ whole genome shotgun (WGS) entry which is preliminary data.</text>
</comment>
<dbReference type="InterPro" id="IPR011012">
    <property type="entry name" value="Longin-like_dom_sf"/>
</dbReference>
<dbReference type="GO" id="GO:0015031">
    <property type="term" value="P:protein transport"/>
    <property type="evidence" value="ECO:0007669"/>
    <property type="project" value="UniProtKB-KW"/>
</dbReference>
<comment type="similarity">
    <text evidence="2">Belongs to the adaptor complexes small subunit family.</text>
</comment>
<organism evidence="7 8">
    <name type="scientific">Galdieria partita</name>
    <dbReference type="NCBI Taxonomy" id="83374"/>
    <lineage>
        <taxon>Eukaryota</taxon>
        <taxon>Rhodophyta</taxon>
        <taxon>Bangiophyceae</taxon>
        <taxon>Galdieriales</taxon>
        <taxon>Galdieriaceae</taxon>
        <taxon>Galdieria</taxon>
    </lineage>
</organism>